<dbReference type="InterPro" id="IPR050058">
    <property type="entry name" value="Ala-tRNA_ligase"/>
</dbReference>
<accession>A0A7M7NY69</accession>
<proteinExistence type="predicted"/>
<dbReference type="Proteomes" id="UP000007110">
    <property type="component" value="Unassembled WGS sequence"/>
</dbReference>
<keyword evidence="4" id="KW-1185">Reference proteome</keyword>
<evidence type="ECO:0000313" key="4">
    <source>
        <dbReference type="Proteomes" id="UP000007110"/>
    </source>
</evidence>
<protein>
    <recommendedName>
        <fullName evidence="2">Alanyl-transfer RNA synthetases family profile domain-containing protein</fullName>
    </recommendedName>
</protein>
<dbReference type="PROSITE" id="PS50860">
    <property type="entry name" value="AA_TRNA_LIGASE_II_ALA"/>
    <property type="match status" value="1"/>
</dbReference>
<dbReference type="InterPro" id="IPR018163">
    <property type="entry name" value="Thr/Ala-tRNA-synth_IIc_edit"/>
</dbReference>
<name>A0A7M7NY69_STRPU</name>
<dbReference type="KEGG" id="spu:115924327"/>
<dbReference type="GO" id="GO:0004813">
    <property type="term" value="F:alanine-tRNA ligase activity"/>
    <property type="evidence" value="ECO:0007669"/>
    <property type="project" value="InterPro"/>
</dbReference>
<evidence type="ECO:0000259" key="2">
    <source>
        <dbReference type="PROSITE" id="PS50860"/>
    </source>
</evidence>
<reference evidence="4" key="1">
    <citation type="submission" date="2015-02" db="EMBL/GenBank/DDBJ databases">
        <title>Genome sequencing for Strongylocentrotus purpuratus.</title>
        <authorList>
            <person name="Murali S."/>
            <person name="Liu Y."/>
            <person name="Vee V."/>
            <person name="English A."/>
            <person name="Wang M."/>
            <person name="Skinner E."/>
            <person name="Han Y."/>
            <person name="Muzny D.M."/>
            <person name="Worley K.C."/>
            <person name="Gibbs R.A."/>
        </authorList>
    </citation>
    <scope>NUCLEOTIDE SEQUENCE</scope>
</reference>
<feature type="domain" description="Alanyl-transfer RNA synthetases family profile" evidence="2">
    <location>
        <begin position="166"/>
        <end position="360"/>
    </location>
</feature>
<dbReference type="GO" id="GO:0003676">
    <property type="term" value="F:nucleic acid binding"/>
    <property type="evidence" value="ECO:0007669"/>
    <property type="project" value="InterPro"/>
</dbReference>
<sequence>MDIINEEEAQFLQTSLEGAVCWSDRPTSWGRTPRNCQARQHGCCIRHLLIPHRPDESDHGGEGHDHHMAEYEEERRRPRYGSSTLLVGNRGSRPVLTPFFLLAGESLVIPKSQADSVSGQGSGVDDTISLDVHAINALQEKRKVAVRPTIKSSTTLHQRCCRATISGGQIYDEGFMEKEDNADIEFRVTNVQVKGGYCLHIGKVSAVDLDGKIKIGDRLKLAVDEVRRRPVMNNHTGTHVLNFALRQVLGDADQKGSLVAPAPILLLGGEAMCDKVPCPRARPQGTPTMAVGVTRTHNLQNYPQTNEFNAPDHEATALHNKIGIPDPVRVVSIGIPVEDLVADPTGPGGSTTSVEFCGGT</sequence>
<dbReference type="Gene3D" id="2.40.30.130">
    <property type="match status" value="1"/>
</dbReference>
<evidence type="ECO:0000313" key="3">
    <source>
        <dbReference type="EnsemblMetazoa" id="XP_030842339"/>
    </source>
</evidence>
<dbReference type="OrthoDB" id="5864241at2759"/>
<dbReference type="InParanoid" id="A0A7M7NY69"/>
<dbReference type="Gene3D" id="3.30.980.10">
    <property type="entry name" value="Threonyl-trna Synthetase, Chain A, domain 2"/>
    <property type="match status" value="1"/>
</dbReference>
<dbReference type="PANTHER" id="PTHR11777">
    <property type="entry name" value="ALANYL-TRNA SYNTHETASE"/>
    <property type="match status" value="1"/>
</dbReference>
<dbReference type="GO" id="GO:0005524">
    <property type="term" value="F:ATP binding"/>
    <property type="evidence" value="ECO:0007669"/>
    <property type="project" value="InterPro"/>
</dbReference>
<dbReference type="AlphaFoldDB" id="A0A7M7NY69"/>
<dbReference type="GO" id="GO:0006419">
    <property type="term" value="P:alanyl-tRNA aminoacylation"/>
    <property type="evidence" value="ECO:0007669"/>
    <property type="project" value="InterPro"/>
</dbReference>
<dbReference type="InterPro" id="IPR018165">
    <property type="entry name" value="Ala-tRNA-synth_IIc_core"/>
</dbReference>
<organism evidence="3 4">
    <name type="scientific">Strongylocentrotus purpuratus</name>
    <name type="common">Purple sea urchin</name>
    <dbReference type="NCBI Taxonomy" id="7668"/>
    <lineage>
        <taxon>Eukaryota</taxon>
        <taxon>Metazoa</taxon>
        <taxon>Echinodermata</taxon>
        <taxon>Eleutherozoa</taxon>
        <taxon>Echinozoa</taxon>
        <taxon>Echinoidea</taxon>
        <taxon>Euechinoidea</taxon>
        <taxon>Echinacea</taxon>
        <taxon>Camarodonta</taxon>
        <taxon>Echinidea</taxon>
        <taxon>Strongylocentrotidae</taxon>
        <taxon>Strongylocentrotus</taxon>
    </lineage>
</organism>
<dbReference type="GeneID" id="115924327"/>
<dbReference type="RefSeq" id="XP_030842339.1">
    <property type="nucleotide sequence ID" value="XM_030986479.1"/>
</dbReference>
<dbReference type="SUPFAM" id="SSF55186">
    <property type="entry name" value="ThrRS/AlaRS common domain"/>
    <property type="match status" value="1"/>
</dbReference>
<feature type="region of interest" description="Disordered" evidence="1">
    <location>
        <begin position="55"/>
        <end position="76"/>
    </location>
</feature>
<dbReference type="EnsemblMetazoa" id="XM_030986479">
    <property type="protein sequence ID" value="XP_030842339"/>
    <property type="gene ID" value="LOC115924327"/>
</dbReference>
<dbReference type="PANTHER" id="PTHR11777:SF9">
    <property type="entry name" value="ALANINE--TRNA LIGASE, CYTOPLASMIC"/>
    <property type="match status" value="1"/>
</dbReference>
<reference evidence="3" key="2">
    <citation type="submission" date="2021-01" db="UniProtKB">
        <authorList>
            <consortium name="EnsemblMetazoa"/>
        </authorList>
    </citation>
    <scope>IDENTIFICATION</scope>
</reference>
<evidence type="ECO:0000256" key="1">
    <source>
        <dbReference type="SAM" id="MobiDB-lite"/>
    </source>
</evidence>